<dbReference type="OrthoDB" id="4788795at2759"/>
<reference evidence="2 3" key="1">
    <citation type="journal article" date="2019" name="Genome Biol. Evol.">
        <title>Genomic Plasticity Mediated by Transposable Elements in the Plant Pathogenic Fungus Colletotrichum higginsianum.</title>
        <authorList>
            <person name="Tsushima A."/>
            <person name="Gan P."/>
            <person name="Kumakura N."/>
            <person name="Narusaka M."/>
            <person name="Takano Y."/>
            <person name="Narusaka Y."/>
            <person name="Shirasu K."/>
        </authorList>
    </citation>
    <scope>NUCLEOTIDE SEQUENCE [LARGE SCALE GENOMIC DNA]</scope>
    <source>
        <strain evidence="2 3">MAFF305635-RFP</strain>
    </source>
</reference>
<dbReference type="PROSITE" id="PS51257">
    <property type="entry name" value="PROKAR_LIPOPROTEIN"/>
    <property type="match status" value="1"/>
</dbReference>
<dbReference type="Proteomes" id="UP000305883">
    <property type="component" value="Unassembled WGS sequence"/>
</dbReference>
<evidence type="ECO:0000256" key="1">
    <source>
        <dbReference type="SAM" id="SignalP"/>
    </source>
</evidence>
<name>A0A4T0VU56_9PEZI</name>
<feature type="chain" id="PRO_5020771076" description="Secreted protein" evidence="1">
    <location>
        <begin position="20"/>
        <end position="121"/>
    </location>
</feature>
<organism evidence="2 3">
    <name type="scientific">Colletotrichum higginsianum</name>
    <dbReference type="NCBI Taxonomy" id="80884"/>
    <lineage>
        <taxon>Eukaryota</taxon>
        <taxon>Fungi</taxon>
        <taxon>Dikarya</taxon>
        <taxon>Ascomycota</taxon>
        <taxon>Pezizomycotina</taxon>
        <taxon>Sordariomycetes</taxon>
        <taxon>Hypocreomycetidae</taxon>
        <taxon>Glomerellales</taxon>
        <taxon>Glomerellaceae</taxon>
        <taxon>Colletotrichum</taxon>
        <taxon>Colletotrichum destructivum species complex</taxon>
    </lineage>
</organism>
<evidence type="ECO:0000313" key="2">
    <source>
        <dbReference type="EMBL" id="TIC96138.1"/>
    </source>
</evidence>
<evidence type="ECO:0008006" key="4">
    <source>
        <dbReference type="Google" id="ProtNLM"/>
    </source>
</evidence>
<keyword evidence="1" id="KW-0732">Signal</keyword>
<gene>
    <name evidence="2" type="ORF">CH35J_008367</name>
</gene>
<protein>
    <recommendedName>
        <fullName evidence="4">Secreted protein</fullName>
    </recommendedName>
</protein>
<dbReference type="AlphaFoldDB" id="A0A4T0VU56"/>
<dbReference type="EMBL" id="MWPZ01000006">
    <property type="protein sequence ID" value="TIC96138.1"/>
    <property type="molecule type" value="Genomic_DNA"/>
</dbReference>
<evidence type="ECO:0000313" key="3">
    <source>
        <dbReference type="Proteomes" id="UP000305883"/>
    </source>
</evidence>
<comment type="caution">
    <text evidence="2">The sequence shown here is derived from an EMBL/GenBank/DDBJ whole genome shotgun (WGS) entry which is preliminary data.</text>
</comment>
<proteinExistence type="predicted"/>
<sequence>MKLTTVVTGVLVMASTTSAASCVEFPSILFSHFEVTAEGVSNGPEICGRLWLYLRRFPCLAFQPYCNVKNGNLLWQFQTTMFCAPEMVTSSWWEATHNKFGALEMCEALTKVSRRSKAISP</sequence>
<accession>A0A4T0VU56</accession>
<feature type="signal peptide" evidence="1">
    <location>
        <begin position="1"/>
        <end position="19"/>
    </location>
</feature>